<dbReference type="GO" id="GO:0071555">
    <property type="term" value="P:cell wall organization"/>
    <property type="evidence" value="ECO:0007669"/>
    <property type="project" value="UniProtKB-KW"/>
</dbReference>
<evidence type="ECO:0000256" key="15">
    <source>
        <dbReference type="ARBA" id="ARBA00048493"/>
    </source>
</evidence>
<evidence type="ECO:0000256" key="4">
    <source>
        <dbReference type="ARBA" id="ARBA00007947"/>
    </source>
</evidence>
<dbReference type="InterPro" id="IPR011004">
    <property type="entry name" value="Trimer_LpxA-like_sf"/>
</dbReference>
<evidence type="ECO:0000256" key="10">
    <source>
        <dbReference type="ARBA" id="ARBA00022842"/>
    </source>
</evidence>
<dbReference type="PANTHER" id="PTHR43584">
    <property type="entry name" value="NUCLEOTIDYL TRANSFERASE"/>
    <property type="match status" value="1"/>
</dbReference>
<dbReference type="PANTHER" id="PTHR43584:SF3">
    <property type="entry name" value="BIFUNCTIONAL PROTEIN GLMU"/>
    <property type="match status" value="1"/>
</dbReference>
<keyword evidence="6" id="KW-0963">Cytoplasm</keyword>
<keyword evidence="14" id="KW-0961">Cell wall biogenesis/degradation</keyword>
<comment type="similarity">
    <text evidence="3">In the C-terminal section; belongs to the transferase hexapeptide repeat family.</text>
</comment>
<dbReference type="InterPro" id="IPR001451">
    <property type="entry name" value="Hexapep"/>
</dbReference>
<evidence type="ECO:0000256" key="1">
    <source>
        <dbReference type="ARBA" id="ARBA00001946"/>
    </source>
</evidence>
<dbReference type="GO" id="GO:0008360">
    <property type="term" value="P:regulation of cell shape"/>
    <property type="evidence" value="ECO:0007669"/>
    <property type="project" value="UniProtKB-KW"/>
</dbReference>
<keyword evidence="7" id="KW-0808">Transferase</keyword>
<reference evidence="16" key="1">
    <citation type="submission" date="2018-06" db="EMBL/GenBank/DDBJ databases">
        <authorList>
            <person name="Zhirakovskaya E."/>
        </authorList>
    </citation>
    <scope>NUCLEOTIDE SEQUENCE</scope>
</reference>
<keyword evidence="10" id="KW-0460">Magnesium</keyword>
<accession>A0A3B0WD80</accession>
<evidence type="ECO:0000256" key="3">
    <source>
        <dbReference type="ARBA" id="ARBA00007707"/>
    </source>
</evidence>
<evidence type="ECO:0000256" key="8">
    <source>
        <dbReference type="ARBA" id="ARBA00022695"/>
    </source>
</evidence>
<dbReference type="EC" id="2.7.7.23" evidence="5"/>
<evidence type="ECO:0000256" key="7">
    <source>
        <dbReference type="ARBA" id="ARBA00022679"/>
    </source>
</evidence>
<dbReference type="EMBL" id="UOEU01000850">
    <property type="protein sequence ID" value="VAW41594.1"/>
    <property type="molecule type" value="Genomic_DNA"/>
</dbReference>
<comment type="catalytic activity">
    <reaction evidence="15">
        <text>N-acetyl-alpha-D-glucosamine 1-phosphate + UTP + H(+) = UDP-N-acetyl-alpha-D-glucosamine + diphosphate</text>
        <dbReference type="Rhea" id="RHEA:13509"/>
        <dbReference type="ChEBI" id="CHEBI:15378"/>
        <dbReference type="ChEBI" id="CHEBI:33019"/>
        <dbReference type="ChEBI" id="CHEBI:46398"/>
        <dbReference type="ChEBI" id="CHEBI:57705"/>
        <dbReference type="ChEBI" id="CHEBI:57776"/>
        <dbReference type="EC" id="2.7.7.23"/>
    </reaction>
</comment>
<evidence type="ECO:0000256" key="12">
    <source>
        <dbReference type="ARBA" id="ARBA00022984"/>
    </source>
</evidence>
<comment type="similarity">
    <text evidence="4">In the N-terminal section; belongs to the N-acetylglucosamine-1-phosphate uridyltransferase family.</text>
</comment>
<dbReference type="AlphaFoldDB" id="A0A3B0WD80"/>
<organism evidence="16">
    <name type="scientific">hydrothermal vent metagenome</name>
    <dbReference type="NCBI Taxonomy" id="652676"/>
    <lineage>
        <taxon>unclassified sequences</taxon>
        <taxon>metagenomes</taxon>
        <taxon>ecological metagenomes</taxon>
    </lineage>
</organism>
<comment type="cofactor">
    <cofactor evidence="1">
        <name>Mg(2+)</name>
        <dbReference type="ChEBI" id="CHEBI:18420"/>
    </cofactor>
</comment>
<dbReference type="GO" id="GO:0009252">
    <property type="term" value="P:peptidoglycan biosynthetic process"/>
    <property type="evidence" value="ECO:0007669"/>
    <property type="project" value="UniProtKB-KW"/>
</dbReference>
<evidence type="ECO:0000256" key="14">
    <source>
        <dbReference type="ARBA" id="ARBA00023316"/>
    </source>
</evidence>
<evidence type="ECO:0000313" key="16">
    <source>
        <dbReference type="EMBL" id="VAW41594.1"/>
    </source>
</evidence>
<dbReference type="Pfam" id="PF00132">
    <property type="entry name" value="Hexapep"/>
    <property type="match status" value="1"/>
</dbReference>
<evidence type="ECO:0000256" key="9">
    <source>
        <dbReference type="ARBA" id="ARBA00022723"/>
    </source>
</evidence>
<dbReference type="GO" id="GO:0046872">
    <property type="term" value="F:metal ion binding"/>
    <property type="evidence" value="ECO:0007669"/>
    <property type="project" value="UniProtKB-KW"/>
</dbReference>
<keyword evidence="11" id="KW-0133">Cell shape</keyword>
<sequence length="428" mass="48137">MRRIIINEPNFIEPFNETARDLRVQNKPLWLWQRDLLVKHATEEREYPDWEVARLAETETVACLVHRDNLFFNQLLIDEFVERAVAGGRSVRLAFSVDDPAIAKHVRPLTHSFFQKGDLLLADMWYLPKGIGQSLEAEPLVIDTEARERGYYHIPPYMASEFGDLVYQLPKKVFVLVENWVHLFIADILLGVFTQGANVEDQVAKSWQYKLKIMRRSILEQKRFLSNSELVKVGKNVHIDPTAVIHGYTTIGDNVTIGAGAVIDNCIIGSNVTVSQGCQLLLSVVSDGCFLPFRAALFMTTLMENTSVAQNSCLQLCVIGRDSFIGAGNTFTDFNILGGPLKTINHEGKLEATNLLVLGGCVGHHCRLSSGAIIYAARTIESDVVLLASDDRQFITKNVTYEQSDHHAHKATYKYPRLYPRKGEQGTF</sequence>
<dbReference type="GO" id="GO:0005737">
    <property type="term" value="C:cytoplasm"/>
    <property type="evidence" value="ECO:0007669"/>
    <property type="project" value="UniProtKB-SubCell"/>
</dbReference>
<evidence type="ECO:0000256" key="6">
    <source>
        <dbReference type="ARBA" id="ARBA00022490"/>
    </source>
</evidence>
<evidence type="ECO:0000256" key="11">
    <source>
        <dbReference type="ARBA" id="ARBA00022960"/>
    </source>
</evidence>
<dbReference type="GO" id="GO:0016746">
    <property type="term" value="F:acyltransferase activity"/>
    <property type="evidence" value="ECO:0007669"/>
    <property type="project" value="UniProtKB-KW"/>
</dbReference>
<keyword evidence="12" id="KW-0573">Peptidoglycan synthesis</keyword>
<proteinExistence type="inferred from homology"/>
<name>A0A3B0WD80_9ZZZZ</name>
<evidence type="ECO:0000256" key="2">
    <source>
        <dbReference type="ARBA" id="ARBA00004496"/>
    </source>
</evidence>
<keyword evidence="8" id="KW-0548">Nucleotidyltransferase</keyword>
<keyword evidence="13" id="KW-0012">Acyltransferase</keyword>
<dbReference type="GO" id="GO:0003977">
    <property type="term" value="F:UDP-N-acetylglucosamine diphosphorylase activity"/>
    <property type="evidence" value="ECO:0007669"/>
    <property type="project" value="UniProtKB-EC"/>
</dbReference>
<comment type="subcellular location">
    <subcellularLocation>
        <location evidence="2">Cytoplasm</location>
    </subcellularLocation>
</comment>
<evidence type="ECO:0000256" key="13">
    <source>
        <dbReference type="ARBA" id="ARBA00023315"/>
    </source>
</evidence>
<gene>
    <name evidence="16" type="ORF">MNBD_CHLOROFLEXI01-4097</name>
</gene>
<evidence type="ECO:0000256" key="5">
    <source>
        <dbReference type="ARBA" id="ARBA00012457"/>
    </source>
</evidence>
<dbReference type="SUPFAM" id="SSF51161">
    <property type="entry name" value="Trimeric LpxA-like enzymes"/>
    <property type="match status" value="1"/>
</dbReference>
<dbReference type="Gene3D" id="2.160.10.10">
    <property type="entry name" value="Hexapeptide repeat proteins"/>
    <property type="match status" value="1"/>
</dbReference>
<dbReference type="InterPro" id="IPR050065">
    <property type="entry name" value="GlmU-like"/>
</dbReference>
<protein>
    <recommendedName>
        <fullName evidence="5">UDP-N-acetylglucosamine diphosphorylase</fullName>
        <ecNumber evidence="5">2.7.7.23</ecNumber>
    </recommendedName>
</protein>
<keyword evidence="9" id="KW-0479">Metal-binding</keyword>